<evidence type="ECO:0000313" key="3">
    <source>
        <dbReference type="Proteomes" id="UP000694621"/>
    </source>
</evidence>
<dbReference type="Gene3D" id="3.40.50.300">
    <property type="entry name" value="P-loop containing nucleotide triphosphate hydrolases"/>
    <property type="match status" value="1"/>
</dbReference>
<feature type="region of interest" description="Disordered" evidence="1">
    <location>
        <begin position="1"/>
        <end position="21"/>
    </location>
</feature>
<dbReference type="GO" id="GO:0006955">
    <property type="term" value="P:immune response"/>
    <property type="evidence" value="ECO:0007669"/>
    <property type="project" value="TreeGrafter"/>
</dbReference>
<dbReference type="AlphaFoldDB" id="A0A8B9HWW7"/>
<name>A0A8B9HWW7_ASTMX</name>
<dbReference type="Ensembl" id="ENSAMXT00005021577.1">
    <property type="protein sequence ID" value="ENSAMXP00005019514.1"/>
    <property type="gene ID" value="ENSAMXG00005010119.1"/>
</dbReference>
<dbReference type="PANTHER" id="PTHR14241">
    <property type="entry name" value="INTERFERON-INDUCED PROTEIN 44"/>
    <property type="match status" value="1"/>
</dbReference>
<feature type="compositionally biased region" description="Pro residues" evidence="1">
    <location>
        <begin position="10"/>
        <end position="19"/>
    </location>
</feature>
<protein>
    <recommendedName>
        <fullName evidence="4">G domain-containing protein</fullName>
    </recommendedName>
</protein>
<organism evidence="2 3">
    <name type="scientific">Astyanax mexicanus</name>
    <name type="common">Blind cave fish</name>
    <name type="synonym">Astyanax fasciatus mexicanus</name>
    <dbReference type="NCBI Taxonomy" id="7994"/>
    <lineage>
        <taxon>Eukaryota</taxon>
        <taxon>Metazoa</taxon>
        <taxon>Chordata</taxon>
        <taxon>Craniata</taxon>
        <taxon>Vertebrata</taxon>
        <taxon>Euteleostomi</taxon>
        <taxon>Actinopterygii</taxon>
        <taxon>Neopterygii</taxon>
        <taxon>Teleostei</taxon>
        <taxon>Ostariophysi</taxon>
        <taxon>Characiformes</taxon>
        <taxon>Characoidei</taxon>
        <taxon>Acestrorhamphidae</taxon>
        <taxon>Acestrorhamphinae</taxon>
        <taxon>Astyanax</taxon>
    </lineage>
</organism>
<dbReference type="InterPro" id="IPR027417">
    <property type="entry name" value="P-loop_NTPase"/>
</dbReference>
<sequence length="264" mass="29810">MGNPWSKSSTPPPPTPDFDPPWRKVEWTHKELLINQLKSIQLNHPELQNLRILLHGPVGAGKSCFINSVMSAFHGEVVTMAREQANAKKSCTKTYKAYQITTKDNENLPFIFNDVMGLEATEEDGMHPDDVVNALLGHIREDYQFNPTCPISEKDPSFIREPSLQDKVHCLVSVVSASSISRMEKDVINKMGIAREKANTLDIPHVVIMTKVDDDVCPLVKKDLQKIYMSKKIKDKMQACSNDLGPPMKLIFPVSNYYEENETN</sequence>
<reference evidence="2" key="1">
    <citation type="submission" date="2025-08" db="UniProtKB">
        <authorList>
            <consortium name="Ensembl"/>
        </authorList>
    </citation>
    <scope>IDENTIFICATION</scope>
</reference>
<accession>A0A8B9HWW7</accession>
<evidence type="ECO:0008006" key="4">
    <source>
        <dbReference type="Google" id="ProtNLM"/>
    </source>
</evidence>
<evidence type="ECO:0000256" key="1">
    <source>
        <dbReference type="SAM" id="MobiDB-lite"/>
    </source>
</evidence>
<dbReference type="Proteomes" id="UP000694621">
    <property type="component" value="Unplaced"/>
</dbReference>
<proteinExistence type="predicted"/>
<dbReference type="SUPFAM" id="SSF52540">
    <property type="entry name" value="P-loop containing nucleoside triphosphate hydrolases"/>
    <property type="match status" value="1"/>
</dbReference>
<evidence type="ECO:0000313" key="2">
    <source>
        <dbReference type="Ensembl" id="ENSAMXP00005019514.1"/>
    </source>
</evidence>
<dbReference type="PANTHER" id="PTHR14241:SF1">
    <property type="entry name" value="INTERFERON-INDUCED PROTEIN 44-RELATED"/>
    <property type="match status" value="1"/>
</dbReference>